<sequence>MGRKKRPAQHEIPPPPPIAAAFDAHGRPLPPPLPAPISDAPPPSKRPREEEESYLVKKYRPDSYYRSIESFTKYTKSHRMFDASYVRWTSGGETEDKPQVFGIRIAGTFLSWGRGKTRDAAIDASIRAAFALVAAHGYDDFTLSEDCFTEEPQVSALAPPPPPPPPPPGMPPPGLFGQVAPNFPPPPDMLIPMPEAPKAELAVPSSVGGEATAIGTLGSSAPVKPITLEMPSANNGEKSEKDSKKKGNATKLVFSGEDVDEKGEELSMEEVRMRVPRYWNMISRVMEKKKGNDKKNDKEIKSGVGMLMVVL</sequence>
<accession>A0ABD3NCS3</accession>
<dbReference type="Proteomes" id="UP001530400">
    <property type="component" value="Unassembled WGS sequence"/>
</dbReference>
<evidence type="ECO:0000313" key="3">
    <source>
        <dbReference type="Proteomes" id="UP001530400"/>
    </source>
</evidence>
<gene>
    <name evidence="2" type="ORF">ACHAWO_012300</name>
</gene>
<feature type="compositionally biased region" description="Acidic residues" evidence="1">
    <location>
        <begin position="257"/>
        <end position="267"/>
    </location>
</feature>
<proteinExistence type="predicted"/>
<feature type="compositionally biased region" description="Pro residues" evidence="1">
    <location>
        <begin position="28"/>
        <end position="44"/>
    </location>
</feature>
<feature type="region of interest" description="Disordered" evidence="1">
    <location>
        <begin position="151"/>
        <end position="175"/>
    </location>
</feature>
<name>A0ABD3NCS3_9STRA</name>
<organism evidence="2 3">
    <name type="scientific">Cyclotella atomus</name>
    <dbReference type="NCBI Taxonomy" id="382360"/>
    <lineage>
        <taxon>Eukaryota</taxon>
        <taxon>Sar</taxon>
        <taxon>Stramenopiles</taxon>
        <taxon>Ochrophyta</taxon>
        <taxon>Bacillariophyta</taxon>
        <taxon>Coscinodiscophyceae</taxon>
        <taxon>Thalassiosirophycidae</taxon>
        <taxon>Stephanodiscales</taxon>
        <taxon>Stephanodiscaceae</taxon>
        <taxon>Cyclotella</taxon>
    </lineage>
</organism>
<reference evidence="2 3" key="1">
    <citation type="submission" date="2024-10" db="EMBL/GenBank/DDBJ databases">
        <title>Updated reference genomes for cyclostephanoid diatoms.</title>
        <authorList>
            <person name="Roberts W.R."/>
            <person name="Alverson A.J."/>
        </authorList>
    </citation>
    <scope>NUCLEOTIDE SEQUENCE [LARGE SCALE GENOMIC DNA]</scope>
    <source>
        <strain evidence="2 3">AJA010-31</strain>
    </source>
</reference>
<keyword evidence="3" id="KW-1185">Reference proteome</keyword>
<feature type="region of interest" description="Disordered" evidence="1">
    <location>
        <begin position="228"/>
        <end position="267"/>
    </location>
</feature>
<protein>
    <recommendedName>
        <fullName evidence="4">DRBM domain-containing protein</fullName>
    </recommendedName>
</protein>
<dbReference type="AlphaFoldDB" id="A0ABD3NCS3"/>
<feature type="region of interest" description="Disordered" evidence="1">
    <location>
        <begin position="1"/>
        <end position="54"/>
    </location>
</feature>
<comment type="caution">
    <text evidence="2">The sequence shown here is derived from an EMBL/GenBank/DDBJ whole genome shotgun (WGS) entry which is preliminary data.</text>
</comment>
<feature type="compositionally biased region" description="Pro residues" evidence="1">
    <location>
        <begin position="158"/>
        <end position="174"/>
    </location>
</feature>
<evidence type="ECO:0000313" key="2">
    <source>
        <dbReference type="EMBL" id="KAL3773762.1"/>
    </source>
</evidence>
<evidence type="ECO:0000256" key="1">
    <source>
        <dbReference type="SAM" id="MobiDB-lite"/>
    </source>
</evidence>
<evidence type="ECO:0008006" key="4">
    <source>
        <dbReference type="Google" id="ProtNLM"/>
    </source>
</evidence>
<dbReference type="EMBL" id="JALLPJ020001220">
    <property type="protein sequence ID" value="KAL3773762.1"/>
    <property type="molecule type" value="Genomic_DNA"/>
</dbReference>